<dbReference type="Pfam" id="PF13480">
    <property type="entry name" value="Acetyltransf_6"/>
    <property type="match status" value="1"/>
</dbReference>
<dbReference type="Proteomes" id="UP000262379">
    <property type="component" value="Unassembled WGS sequence"/>
</dbReference>
<dbReference type="SUPFAM" id="SSF55729">
    <property type="entry name" value="Acyl-CoA N-acyltransferases (Nat)"/>
    <property type="match status" value="1"/>
</dbReference>
<dbReference type="AlphaFoldDB" id="A0A371XFG4"/>
<organism evidence="2 3">
    <name type="scientific">Mesorhizobium denitrificans</name>
    <dbReference type="NCBI Taxonomy" id="2294114"/>
    <lineage>
        <taxon>Bacteria</taxon>
        <taxon>Pseudomonadati</taxon>
        <taxon>Pseudomonadota</taxon>
        <taxon>Alphaproteobacteria</taxon>
        <taxon>Hyphomicrobiales</taxon>
        <taxon>Phyllobacteriaceae</taxon>
        <taxon>Mesorhizobium</taxon>
    </lineage>
</organism>
<dbReference type="InterPro" id="IPR016181">
    <property type="entry name" value="Acyl_CoA_acyltransferase"/>
</dbReference>
<feature type="domain" description="BioF2-like acetyltransferase" evidence="1">
    <location>
        <begin position="219"/>
        <end position="345"/>
    </location>
</feature>
<protein>
    <submittedName>
        <fullName evidence="2">GNAT family N-acetyltransferase</fullName>
    </submittedName>
</protein>
<dbReference type="RefSeq" id="WP_116623797.1">
    <property type="nucleotide sequence ID" value="NZ_QURN01000006.1"/>
</dbReference>
<comment type="caution">
    <text evidence="2">The sequence shown here is derived from an EMBL/GenBank/DDBJ whole genome shotgun (WGS) entry which is preliminary data.</text>
</comment>
<evidence type="ECO:0000313" key="3">
    <source>
        <dbReference type="Proteomes" id="UP000262379"/>
    </source>
</evidence>
<gene>
    <name evidence="2" type="ORF">DY251_10340</name>
</gene>
<accession>A0A371XFG4</accession>
<dbReference type="GO" id="GO:0016740">
    <property type="term" value="F:transferase activity"/>
    <property type="evidence" value="ECO:0007669"/>
    <property type="project" value="UniProtKB-KW"/>
</dbReference>
<keyword evidence="2" id="KW-0808">Transferase</keyword>
<sequence length="419" mass="47113">MKTLPILEEVARTSAGRENSITDWYAPPASPQPDRVPRKLAIYPAQAGYELVDELEFLCNRTIEPNVFFSPPFLAPAMPRVEDKDVQFAVMRDGIDDNDRVRLLLPFTVQNAPGGVGPSIMRTWAHAFGLLGTPLVDRDDPAGVLQDFLAMVGRSHLKLPNVLVLPDIKLGGNFASLLRSLAEERSLPWHTLSRVERPMLSSHLSGDDYFKQVLRPHHLREFRRLRRRLEEQGKVEHVVARTPEDVRVAMEAFLALEAEGWKGKRRTALVLDRYVAAFAREAVQNLAERGMSRIHALTLNGKVIASLIVFVEAGVGYTWKTTFDEELSAYSPGTLLMMEVTKRHLEDPNIEITDSCAVPNHPVMSRLWAERQVVGTIVLGTSREAERSARQVSAQLHLYEEALAVARVVKKRVEKIAKR</sequence>
<evidence type="ECO:0000259" key="1">
    <source>
        <dbReference type="Pfam" id="PF13480"/>
    </source>
</evidence>
<keyword evidence="3" id="KW-1185">Reference proteome</keyword>
<dbReference type="EMBL" id="QURN01000006">
    <property type="protein sequence ID" value="RFC67961.1"/>
    <property type="molecule type" value="Genomic_DNA"/>
</dbReference>
<proteinExistence type="predicted"/>
<evidence type="ECO:0000313" key="2">
    <source>
        <dbReference type="EMBL" id="RFC67961.1"/>
    </source>
</evidence>
<dbReference type="InterPro" id="IPR038740">
    <property type="entry name" value="BioF2-like_GNAT_dom"/>
</dbReference>
<name>A0A371XFG4_9HYPH</name>
<reference evidence="3" key="1">
    <citation type="submission" date="2018-08" db="EMBL/GenBank/DDBJ databases">
        <authorList>
            <person name="Im W.T."/>
        </authorList>
    </citation>
    <scope>NUCLEOTIDE SEQUENCE [LARGE SCALE GENOMIC DNA]</scope>
    <source>
        <strain evidence="3">LA-28</strain>
    </source>
</reference>